<evidence type="ECO:0000256" key="1">
    <source>
        <dbReference type="SAM" id="MobiDB-lite"/>
    </source>
</evidence>
<gene>
    <name evidence="3" type="ORF">IFJ75_05715</name>
</gene>
<evidence type="ECO:0008006" key="5">
    <source>
        <dbReference type="Google" id="ProtNLM"/>
    </source>
</evidence>
<organism evidence="3 4">
    <name type="scientific">Brevundimonas goettingensis</name>
    <dbReference type="NCBI Taxonomy" id="2774190"/>
    <lineage>
        <taxon>Bacteria</taxon>
        <taxon>Pseudomonadati</taxon>
        <taxon>Pseudomonadota</taxon>
        <taxon>Alphaproteobacteria</taxon>
        <taxon>Caulobacterales</taxon>
        <taxon>Caulobacteraceae</taxon>
        <taxon>Brevundimonas</taxon>
    </lineage>
</organism>
<keyword evidence="2" id="KW-0732">Signal</keyword>
<feature type="chain" id="PRO_5037018293" description="DUF3035 domain-containing protein" evidence="2">
    <location>
        <begin position="21"/>
        <end position="153"/>
    </location>
</feature>
<dbReference type="PROSITE" id="PS51257">
    <property type="entry name" value="PROKAR_LIPOPROTEIN"/>
    <property type="match status" value="1"/>
</dbReference>
<reference evidence="3" key="1">
    <citation type="submission" date="2020-09" db="EMBL/GenBank/DDBJ databases">
        <title>Brevundimonas sp. LVF2 isolated from a puddle in Goettingen, Germany.</title>
        <authorList>
            <person name="Friedrich I."/>
            <person name="Klassen A."/>
            <person name="Hannes N."/>
            <person name="Schneider D."/>
            <person name="Hertel R."/>
            <person name="Daniel R."/>
        </authorList>
    </citation>
    <scope>NUCLEOTIDE SEQUENCE</scope>
    <source>
        <strain evidence="3">LVF2</strain>
    </source>
</reference>
<dbReference type="KEGG" id="bgoe:IFJ75_05715"/>
<accession>A0A975GXT4</accession>
<evidence type="ECO:0000313" key="4">
    <source>
        <dbReference type="Proteomes" id="UP000663918"/>
    </source>
</evidence>
<feature type="region of interest" description="Disordered" evidence="1">
    <location>
        <begin position="123"/>
        <end position="153"/>
    </location>
</feature>
<sequence length="153" mass="16030">MMRPMLMAGAVLGMASGLSACVGSFDPETDASSPLAPRVQALVDANRTYPRWEDFPRSSEPVPPAAQVAQQVNTLRATGGALANEVSTLQWQNSDPAALEREVAARVAATPVSPDAARTAAELDAYAQSLRDRAKAPPPVGRTSTPQPQPAPQ</sequence>
<feature type="signal peptide" evidence="2">
    <location>
        <begin position="1"/>
        <end position="20"/>
    </location>
</feature>
<dbReference type="Proteomes" id="UP000663918">
    <property type="component" value="Chromosome"/>
</dbReference>
<evidence type="ECO:0000313" key="3">
    <source>
        <dbReference type="EMBL" id="QTC93219.1"/>
    </source>
</evidence>
<dbReference type="EMBL" id="CP062222">
    <property type="protein sequence ID" value="QTC93219.1"/>
    <property type="molecule type" value="Genomic_DNA"/>
</dbReference>
<dbReference type="AlphaFoldDB" id="A0A975GXT4"/>
<name>A0A975GXT4_9CAUL</name>
<keyword evidence="4" id="KW-1185">Reference proteome</keyword>
<proteinExistence type="predicted"/>
<protein>
    <recommendedName>
        <fullName evidence="5">DUF3035 domain-containing protein</fullName>
    </recommendedName>
</protein>
<evidence type="ECO:0000256" key="2">
    <source>
        <dbReference type="SAM" id="SignalP"/>
    </source>
</evidence>